<comment type="caution">
    <text evidence="2">The sequence shown here is derived from an EMBL/GenBank/DDBJ whole genome shotgun (WGS) entry which is preliminary data.</text>
</comment>
<evidence type="ECO:0000313" key="2">
    <source>
        <dbReference type="EMBL" id="MED6269134.1"/>
    </source>
</evidence>
<name>A0ABU7D2C3_9TELE</name>
<sequence>MRHTVDHPDVVFPWSSLGALLPPCGEYIELQHIVVKMSAFVICQLTLKLFVLTTHPDPKCMFKDWAAAKPTEHLHRKNSAGVGNQDPLCYEATEGTTDPPSSRVEMS</sequence>
<dbReference type="Proteomes" id="UP001352852">
    <property type="component" value="Unassembled WGS sequence"/>
</dbReference>
<reference evidence="2 3" key="1">
    <citation type="submission" date="2021-06" db="EMBL/GenBank/DDBJ databases">
        <authorList>
            <person name="Palmer J.M."/>
        </authorList>
    </citation>
    <scope>NUCLEOTIDE SEQUENCE [LARGE SCALE GENOMIC DNA]</scope>
    <source>
        <strain evidence="2 3">CL_MEX2019</strain>
        <tissue evidence="2">Muscle</tissue>
    </source>
</reference>
<dbReference type="EMBL" id="JAHUTJ010012611">
    <property type="protein sequence ID" value="MED6269134.1"/>
    <property type="molecule type" value="Genomic_DNA"/>
</dbReference>
<gene>
    <name evidence="2" type="ORF">CHARACLAT_030055</name>
</gene>
<keyword evidence="3" id="KW-1185">Reference proteome</keyword>
<evidence type="ECO:0000313" key="3">
    <source>
        <dbReference type="Proteomes" id="UP001352852"/>
    </source>
</evidence>
<feature type="region of interest" description="Disordered" evidence="1">
    <location>
        <begin position="85"/>
        <end position="107"/>
    </location>
</feature>
<proteinExistence type="predicted"/>
<protein>
    <submittedName>
        <fullName evidence="2">Uncharacterized protein</fullName>
    </submittedName>
</protein>
<evidence type="ECO:0000256" key="1">
    <source>
        <dbReference type="SAM" id="MobiDB-lite"/>
    </source>
</evidence>
<accession>A0ABU7D2C3</accession>
<organism evidence="2 3">
    <name type="scientific">Characodon lateralis</name>
    <dbReference type="NCBI Taxonomy" id="208331"/>
    <lineage>
        <taxon>Eukaryota</taxon>
        <taxon>Metazoa</taxon>
        <taxon>Chordata</taxon>
        <taxon>Craniata</taxon>
        <taxon>Vertebrata</taxon>
        <taxon>Euteleostomi</taxon>
        <taxon>Actinopterygii</taxon>
        <taxon>Neopterygii</taxon>
        <taxon>Teleostei</taxon>
        <taxon>Neoteleostei</taxon>
        <taxon>Acanthomorphata</taxon>
        <taxon>Ovalentaria</taxon>
        <taxon>Atherinomorphae</taxon>
        <taxon>Cyprinodontiformes</taxon>
        <taxon>Goodeidae</taxon>
        <taxon>Characodon</taxon>
    </lineage>
</organism>